<dbReference type="RefSeq" id="WP_114436239.1">
    <property type="nucleotide sequence ID" value="NZ_QPIZ01000002.1"/>
</dbReference>
<dbReference type="InterPro" id="IPR036388">
    <property type="entry name" value="WH-like_DNA-bd_sf"/>
</dbReference>
<dbReference type="PANTHER" id="PTHR33154:SF15">
    <property type="entry name" value="REGULATORY PROTEIN ARSR"/>
    <property type="match status" value="1"/>
</dbReference>
<sequence>MVLAKTKLFDSDLQNASMLYKAMGHPARLQILRYLAEIKVCITGDISEELPLSRTTVNQHLTELKKAGLIQGHVDGKRTNYCLNPEKVKELKKISEAFLHELVVDNFQCG</sequence>
<feature type="domain" description="HTH arsR-type" evidence="4">
    <location>
        <begin position="8"/>
        <end position="103"/>
    </location>
</feature>
<keyword evidence="1" id="KW-0805">Transcription regulation</keyword>
<dbReference type="SMART" id="SM00418">
    <property type="entry name" value="HTH_ARSR"/>
    <property type="match status" value="1"/>
</dbReference>
<keyword evidence="2" id="KW-0238">DNA-binding</keyword>
<dbReference type="EMBL" id="QPIZ01000002">
    <property type="protein sequence ID" value="RCW38924.1"/>
    <property type="molecule type" value="Genomic_DNA"/>
</dbReference>
<dbReference type="Gene3D" id="1.10.10.10">
    <property type="entry name" value="Winged helix-like DNA-binding domain superfamily/Winged helix DNA-binding domain"/>
    <property type="match status" value="1"/>
</dbReference>
<accession>A0A368VGX4</accession>
<dbReference type="NCBIfam" id="NF033788">
    <property type="entry name" value="HTH_metalloreg"/>
    <property type="match status" value="1"/>
</dbReference>
<dbReference type="CDD" id="cd00090">
    <property type="entry name" value="HTH_ARSR"/>
    <property type="match status" value="1"/>
</dbReference>
<keyword evidence="3" id="KW-0804">Transcription</keyword>
<comment type="caution">
    <text evidence="5">The sequence shown here is derived from an EMBL/GenBank/DDBJ whole genome shotgun (WGS) entry which is preliminary data.</text>
</comment>
<dbReference type="Proteomes" id="UP000252733">
    <property type="component" value="Unassembled WGS sequence"/>
</dbReference>
<evidence type="ECO:0000256" key="3">
    <source>
        <dbReference type="ARBA" id="ARBA00023163"/>
    </source>
</evidence>
<dbReference type="PROSITE" id="PS50987">
    <property type="entry name" value="HTH_ARSR_2"/>
    <property type="match status" value="1"/>
</dbReference>
<keyword evidence="6" id="KW-1185">Reference proteome</keyword>
<dbReference type="Pfam" id="PF01022">
    <property type="entry name" value="HTH_5"/>
    <property type="match status" value="1"/>
</dbReference>
<dbReference type="InterPro" id="IPR051081">
    <property type="entry name" value="HTH_MetalResp_TranReg"/>
</dbReference>
<dbReference type="AlphaFoldDB" id="A0A368VGX4"/>
<organism evidence="5 6">
    <name type="scientific">Marinilabilia salmonicolor</name>
    <dbReference type="NCBI Taxonomy" id="989"/>
    <lineage>
        <taxon>Bacteria</taxon>
        <taxon>Pseudomonadati</taxon>
        <taxon>Bacteroidota</taxon>
        <taxon>Bacteroidia</taxon>
        <taxon>Marinilabiliales</taxon>
        <taxon>Marinilabiliaceae</taxon>
        <taxon>Marinilabilia</taxon>
    </lineage>
</organism>
<dbReference type="InterPro" id="IPR036390">
    <property type="entry name" value="WH_DNA-bd_sf"/>
</dbReference>
<name>A0A368VGX4_9BACT</name>
<evidence type="ECO:0000259" key="4">
    <source>
        <dbReference type="PROSITE" id="PS50987"/>
    </source>
</evidence>
<dbReference type="PANTHER" id="PTHR33154">
    <property type="entry name" value="TRANSCRIPTIONAL REGULATOR, ARSR FAMILY"/>
    <property type="match status" value="1"/>
</dbReference>
<dbReference type="GO" id="GO:0003677">
    <property type="term" value="F:DNA binding"/>
    <property type="evidence" value="ECO:0007669"/>
    <property type="project" value="UniProtKB-KW"/>
</dbReference>
<gene>
    <name evidence="5" type="ORF">DFO77_10278</name>
</gene>
<dbReference type="InterPro" id="IPR001845">
    <property type="entry name" value="HTH_ArsR_DNA-bd_dom"/>
</dbReference>
<dbReference type="PRINTS" id="PR00778">
    <property type="entry name" value="HTHARSR"/>
</dbReference>
<dbReference type="InterPro" id="IPR011991">
    <property type="entry name" value="ArsR-like_HTH"/>
</dbReference>
<evidence type="ECO:0000256" key="1">
    <source>
        <dbReference type="ARBA" id="ARBA00023015"/>
    </source>
</evidence>
<protein>
    <submittedName>
        <fullName evidence="5">ArsR family transcriptional regulator</fullName>
    </submittedName>
</protein>
<dbReference type="GO" id="GO:0003700">
    <property type="term" value="F:DNA-binding transcription factor activity"/>
    <property type="evidence" value="ECO:0007669"/>
    <property type="project" value="InterPro"/>
</dbReference>
<dbReference type="SUPFAM" id="SSF46785">
    <property type="entry name" value="Winged helix' DNA-binding domain"/>
    <property type="match status" value="1"/>
</dbReference>
<reference evidence="5 6" key="1">
    <citation type="submission" date="2018-07" db="EMBL/GenBank/DDBJ databases">
        <title>Freshwater and sediment microbial communities from various areas in North America, analyzing microbe dynamics in response to fracking.</title>
        <authorList>
            <person name="Lamendella R."/>
        </authorList>
    </citation>
    <scope>NUCLEOTIDE SEQUENCE [LARGE SCALE GENOMIC DNA]</scope>
    <source>
        <strain evidence="5 6">160A</strain>
    </source>
</reference>
<proteinExistence type="predicted"/>
<evidence type="ECO:0000313" key="6">
    <source>
        <dbReference type="Proteomes" id="UP000252733"/>
    </source>
</evidence>
<evidence type="ECO:0000313" key="5">
    <source>
        <dbReference type="EMBL" id="RCW38924.1"/>
    </source>
</evidence>
<evidence type="ECO:0000256" key="2">
    <source>
        <dbReference type="ARBA" id="ARBA00023125"/>
    </source>
</evidence>